<organism evidence="1 2">
    <name type="scientific">Brassicogethes aeneus</name>
    <name type="common">Rape pollen beetle</name>
    <name type="synonym">Meligethes aeneus</name>
    <dbReference type="NCBI Taxonomy" id="1431903"/>
    <lineage>
        <taxon>Eukaryota</taxon>
        <taxon>Metazoa</taxon>
        <taxon>Ecdysozoa</taxon>
        <taxon>Arthropoda</taxon>
        <taxon>Hexapoda</taxon>
        <taxon>Insecta</taxon>
        <taxon>Pterygota</taxon>
        <taxon>Neoptera</taxon>
        <taxon>Endopterygota</taxon>
        <taxon>Coleoptera</taxon>
        <taxon>Polyphaga</taxon>
        <taxon>Cucujiformia</taxon>
        <taxon>Nitidulidae</taxon>
        <taxon>Meligethinae</taxon>
        <taxon>Brassicogethes</taxon>
    </lineage>
</organism>
<dbReference type="GO" id="GO:0005789">
    <property type="term" value="C:endoplasmic reticulum membrane"/>
    <property type="evidence" value="ECO:0007669"/>
    <property type="project" value="TreeGrafter"/>
</dbReference>
<dbReference type="PANTHER" id="PTHR46717">
    <property type="entry name" value="E3 UBIQUITIN-PROTEIN LIGASE RNF180"/>
    <property type="match status" value="1"/>
</dbReference>
<dbReference type="EMBL" id="OV121132">
    <property type="protein sequence ID" value="CAH0547340.1"/>
    <property type="molecule type" value="Genomic_DNA"/>
</dbReference>
<reference evidence="1" key="1">
    <citation type="submission" date="2021-12" db="EMBL/GenBank/DDBJ databases">
        <authorList>
            <person name="King R."/>
        </authorList>
    </citation>
    <scope>NUCLEOTIDE SEQUENCE</scope>
</reference>
<dbReference type="GO" id="GO:0031624">
    <property type="term" value="F:ubiquitin conjugating enzyme binding"/>
    <property type="evidence" value="ECO:0007669"/>
    <property type="project" value="TreeGrafter"/>
</dbReference>
<dbReference type="Proteomes" id="UP001154078">
    <property type="component" value="Chromosome 1"/>
</dbReference>
<keyword evidence="2" id="KW-1185">Reference proteome</keyword>
<dbReference type="GO" id="GO:0042428">
    <property type="term" value="P:serotonin metabolic process"/>
    <property type="evidence" value="ECO:0007669"/>
    <property type="project" value="TreeGrafter"/>
</dbReference>
<dbReference type="AlphaFoldDB" id="A0A9P0ARU5"/>
<dbReference type="OrthoDB" id="2017893at2759"/>
<dbReference type="GO" id="GO:0042415">
    <property type="term" value="P:norepinephrine metabolic process"/>
    <property type="evidence" value="ECO:0007669"/>
    <property type="project" value="TreeGrafter"/>
</dbReference>
<protein>
    <recommendedName>
        <fullName evidence="3">E3 ubiquitin-protein ligase</fullName>
    </recommendedName>
</protein>
<dbReference type="GO" id="GO:0061630">
    <property type="term" value="F:ubiquitin protein ligase activity"/>
    <property type="evidence" value="ECO:0007669"/>
    <property type="project" value="InterPro"/>
</dbReference>
<dbReference type="GO" id="GO:0032436">
    <property type="term" value="P:positive regulation of proteasomal ubiquitin-dependent protein catabolic process"/>
    <property type="evidence" value="ECO:0007669"/>
    <property type="project" value="TreeGrafter"/>
</dbReference>
<evidence type="ECO:0000313" key="1">
    <source>
        <dbReference type="EMBL" id="CAH0547340.1"/>
    </source>
</evidence>
<name>A0A9P0ARU5_BRAAE</name>
<evidence type="ECO:0008006" key="3">
    <source>
        <dbReference type="Google" id="ProtNLM"/>
    </source>
</evidence>
<proteinExistence type="predicted"/>
<sequence length="118" mass="13612">MTANIVVKCRNCRRNIIEDCENHLVNAHNLPRNKDHEVNCLSITEETNIFLNEENLPLWISNKIQEVNWSKGRLNCTECDARIGGFDFISGHKCECLENPLPPVHFIKSKVDLIKVKQ</sequence>
<gene>
    <name evidence="1" type="ORF">MELIAE_LOCUS1352</name>
</gene>
<dbReference type="GO" id="GO:0000209">
    <property type="term" value="P:protein polyubiquitination"/>
    <property type="evidence" value="ECO:0007669"/>
    <property type="project" value="InterPro"/>
</dbReference>
<dbReference type="PANTHER" id="PTHR46717:SF1">
    <property type="entry name" value="E3 UBIQUITIN-PROTEIN LIGASE RNF180"/>
    <property type="match status" value="1"/>
</dbReference>
<dbReference type="InterPro" id="IPR033263">
    <property type="entry name" value="RNF180"/>
</dbReference>
<accession>A0A9P0ARU5</accession>
<evidence type="ECO:0000313" key="2">
    <source>
        <dbReference type="Proteomes" id="UP001154078"/>
    </source>
</evidence>